<dbReference type="EMBL" id="MSGO01000006">
    <property type="protein sequence ID" value="OLL15743.1"/>
    <property type="molecule type" value="Genomic_DNA"/>
</dbReference>
<dbReference type="AlphaFoldDB" id="A0A1Q8I3R1"/>
<dbReference type="InterPro" id="IPR019949">
    <property type="entry name" value="CmoO-like"/>
</dbReference>
<name>A0A1Q8I3R1_9ACTO</name>
<protein>
    <submittedName>
        <fullName evidence="3">Luciferase</fullName>
    </submittedName>
</protein>
<feature type="domain" description="Luciferase-like" evidence="2">
    <location>
        <begin position="21"/>
        <end position="336"/>
    </location>
</feature>
<dbReference type="InterPro" id="IPR036661">
    <property type="entry name" value="Luciferase-like_sf"/>
</dbReference>
<dbReference type="Proteomes" id="UP000185736">
    <property type="component" value="Unassembled WGS sequence"/>
</dbReference>
<proteinExistence type="predicted"/>
<comment type="similarity">
    <text evidence="1">To bacterial alkanal monooxygenase alpha and beta chains.</text>
</comment>
<dbReference type="CDD" id="cd00347">
    <property type="entry name" value="Flavin_utilizing_monoxygenases"/>
    <property type="match status" value="1"/>
</dbReference>
<sequence>MSQPERRAVPVLSVMDMVPVSAGRSRTDALTDMIALARAADAAGYERYWLAEHHGSTTYLSSATIVLMGQVLAATERLGVASGGIMLPNHAPLVVAEQIGTLATLYPGRVDLGLGRAPGTDRRTAAALRRGASDPGRFAEEILEILTYLGDAPGPERVPGSLLLGAPGAPDHALHAPESGGPRVRAIPGEGTHPDVWVLGSSVNGARVAGRLGLPFAVASHFAPVQADAAIATYRSVLESRTADAPDLQGAPDVPRVAAAVNAMVAPSREEARLLFSTAMAAAARIVGNRPGPLDPPSQDPQAWRTYAPGKERAVEAAMFLSFVGTADDVAARLREQAARWDLDEILVVTYAHDPALRRRSYELLAQAWNA</sequence>
<evidence type="ECO:0000313" key="4">
    <source>
        <dbReference type="Proteomes" id="UP000185736"/>
    </source>
</evidence>
<dbReference type="SUPFAM" id="SSF51679">
    <property type="entry name" value="Bacterial luciferase-like"/>
    <property type="match status" value="1"/>
</dbReference>
<evidence type="ECO:0000256" key="1">
    <source>
        <dbReference type="ARBA" id="ARBA00007789"/>
    </source>
</evidence>
<evidence type="ECO:0000313" key="3">
    <source>
        <dbReference type="EMBL" id="OLL15743.1"/>
    </source>
</evidence>
<reference evidence="3 4" key="1">
    <citation type="submission" date="2016-12" db="EMBL/GenBank/DDBJ databases">
        <title>Genomic comparison of strains in the 'Actinomyces naeslundii' group.</title>
        <authorList>
            <person name="Mughal S.R."/>
            <person name="Do T."/>
            <person name="Gilbert S.C."/>
            <person name="Witherden E.A."/>
            <person name="Didelot X."/>
            <person name="Beighton D."/>
        </authorList>
    </citation>
    <scope>NUCLEOTIDE SEQUENCE [LARGE SCALE GENOMIC DNA]</scope>
    <source>
        <strain evidence="3 4">S64C</strain>
    </source>
</reference>
<dbReference type="PANTHER" id="PTHR30137:SF6">
    <property type="entry name" value="LUCIFERASE-LIKE MONOOXYGENASE"/>
    <property type="match status" value="1"/>
</dbReference>
<accession>A0A1Q8I3R1</accession>
<dbReference type="GO" id="GO:0016705">
    <property type="term" value="F:oxidoreductase activity, acting on paired donors, with incorporation or reduction of molecular oxygen"/>
    <property type="evidence" value="ECO:0007669"/>
    <property type="project" value="InterPro"/>
</dbReference>
<dbReference type="InterPro" id="IPR050766">
    <property type="entry name" value="Bact_Lucif_Oxidored"/>
</dbReference>
<dbReference type="Gene3D" id="3.20.20.30">
    <property type="entry name" value="Luciferase-like domain"/>
    <property type="match status" value="1"/>
</dbReference>
<dbReference type="GO" id="GO:0005829">
    <property type="term" value="C:cytosol"/>
    <property type="evidence" value="ECO:0007669"/>
    <property type="project" value="TreeGrafter"/>
</dbReference>
<evidence type="ECO:0000259" key="2">
    <source>
        <dbReference type="Pfam" id="PF00296"/>
    </source>
</evidence>
<dbReference type="NCBIfam" id="TIGR03558">
    <property type="entry name" value="oxido_grp_1"/>
    <property type="match status" value="1"/>
</dbReference>
<dbReference type="RefSeq" id="WP_075248360.1">
    <property type="nucleotide sequence ID" value="NZ_MSGO01000006.1"/>
</dbReference>
<dbReference type="InterPro" id="IPR011251">
    <property type="entry name" value="Luciferase-like_dom"/>
</dbReference>
<dbReference type="PANTHER" id="PTHR30137">
    <property type="entry name" value="LUCIFERASE-LIKE MONOOXYGENASE"/>
    <property type="match status" value="1"/>
</dbReference>
<organism evidence="3 4">
    <name type="scientific">Actinomyces oris</name>
    <dbReference type="NCBI Taxonomy" id="544580"/>
    <lineage>
        <taxon>Bacteria</taxon>
        <taxon>Bacillati</taxon>
        <taxon>Actinomycetota</taxon>
        <taxon>Actinomycetes</taxon>
        <taxon>Actinomycetales</taxon>
        <taxon>Actinomycetaceae</taxon>
        <taxon>Actinomyces</taxon>
    </lineage>
</organism>
<comment type="caution">
    <text evidence="3">The sequence shown here is derived from an EMBL/GenBank/DDBJ whole genome shotgun (WGS) entry which is preliminary data.</text>
</comment>
<dbReference type="Pfam" id="PF00296">
    <property type="entry name" value="Bac_luciferase"/>
    <property type="match status" value="1"/>
</dbReference>
<gene>
    <name evidence="3" type="ORF">BKH32_01820</name>
</gene>